<dbReference type="SMART" id="SM00563">
    <property type="entry name" value="PlsC"/>
    <property type="match status" value="1"/>
</dbReference>
<comment type="caution">
    <text evidence="7">The sequence shown here is derived from an EMBL/GenBank/DDBJ whole genome shotgun (WGS) entry which is preliminary data.</text>
</comment>
<feature type="transmembrane region" description="Helical" evidence="5">
    <location>
        <begin position="33"/>
        <end position="57"/>
    </location>
</feature>
<keyword evidence="5" id="KW-0812">Transmembrane</keyword>
<evidence type="ECO:0000256" key="2">
    <source>
        <dbReference type="ARBA" id="ARBA00022679"/>
    </source>
</evidence>
<reference evidence="7 8" key="1">
    <citation type="submission" date="2024-01" db="EMBL/GenBank/DDBJ databases">
        <title>A draft genome for the cacao thread blight pathogen Marasmiellus scandens.</title>
        <authorList>
            <person name="Baruah I.K."/>
            <person name="Leung J."/>
            <person name="Bukari Y."/>
            <person name="Amoako-Attah I."/>
            <person name="Meinhardt L.W."/>
            <person name="Bailey B.A."/>
            <person name="Cohen S.P."/>
        </authorList>
    </citation>
    <scope>NUCLEOTIDE SEQUENCE [LARGE SCALE GENOMIC DNA]</scope>
    <source>
        <strain evidence="7 8">GH-19</strain>
    </source>
</reference>
<name>A0ABR1JZT2_9AGAR</name>
<keyword evidence="5" id="KW-1133">Transmembrane helix</keyword>
<organism evidence="7 8">
    <name type="scientific">Marasmiellus scandens</name>
    <dbReference type="NCBI Taxonomy" id="2682957"/>
    <lineage>
        <taxon>Eukaryota</taxon>
        <taxon>Fungi</taxon>
        <taxon>Dikarya</taxon>
        <taxon>Basidiomycota</taxon>
        <taxon>Agaricomycotina</taxon>
        <taxon>Agaricomycetes</taxon>
        <taxon>Agaricomycetidae</taxon>
        <taxon>Agaricales</taxon>
        <taxon>Marasmiineae</taxon>
        <taxon>Omphalotaceae</taxon>
        <taxon>Marasmiellus</taxon>
    </lineage>
</organism>
<evidence type="ECO:0000256" key="5">
    <source>
        <dbReference type="SAM" id="Phobius"/>
    </source>
</evidence>
<comment type="catalytic activity">
    <reaction evidence="4">
        <text>a 1-acyl-sn-glycero-3-phosphate + an acyl-CoA = a 1,2-diacyl-sn-glycero-3-phosphate + CoA</text>
        <dbReference type="Rhea" id="RHEA:19709"/>
        <dbReference type="ChEBI" id="CHEBI:57287"/>
        <dbReference type="ChEBI" id="CHEBI:57970"/>
        <dbReference type="ChEBI" id="CHEBI:58342"/>
        <dbReference type="ChEBI" id="CHEBI:58608"/>
        <dbReference type="EC" id="2.3.1.51"/>
    </reaction>
</comment>
<keyword evidence="3 4" id="KW-0012">Acyltransferase</keyword>
<keyword evidence="4" id="KW-1208">Phospholipid metabolism</keyword>
<evidence type="ECO:0000313" key="7">
    <source>
        <dbReference type="EMBL" id="KAK7470114.1"/>
    </source>
</evidence>
<evidence type="ECO:0000256" key="1">
    <source>
        <dbReference type="ARBA" id="ARBA00008655"/>
    </source>
</evidence>
<gene>
    <name evidence="7" type="primary">SLC1_1</name>
    <name evidence="7" type="ORF">VKT23_001555</name>
</gene>
<dbReference type="EMBL" id="JBANRG010000002">
    <property type="protein sequence ID" value="KAK7470114.1"/>
    <property type="molecule type" value="Genomic_DNA"/>
</dbReference>
<keyword evidence="4" id="KW-0443">Lipid metabolism</keyword>
<keyword evidence="4" id="KW-0444">Lipid biosynthesis</keyword>
<dbReference type="PANTHER" id="PTHR10434">
    <property type="entry name" value="1-ACYL-SN-GLYCEROL-3-PHOSPHATE ACYLTRANSFERASE"/>
    <property type="match status" value="1"/>
</dbReference>
<keyword evidence="4" id="KW-0594">Phospholipid biosynthesis</keyword>
<comment type="domain">
    <text evidence="4">The HXXXXD motif is essential for acyltransferase activity and may constitute the binding site for the phosphate moiety of the glycerol-3-phosphate.</text>
</comment>
<keyword evidence="5" id="KW-0472">Membrane</keyword>
<dbReference type="EC" id="2.3.1.51" evidence="4"/>
<dbReference type="InterPro" id="IPR002123">
    <property type="entry name" value="Plipid/glycerol_acylTrfase"/>
</dbReference>
<dbReference type="InterPro" id="IPR004552">
    <property type="entry name" value="AGP_acyltrans"/>
</dbReference>
<evidence type="ECO:0000313" key="8">
    <source>
        <dbReference type="Proteomes" id="UP001498398"/>
    </source>
</evidence>
<dbReference type="NCBIfam" id="TIGR00530">
    <property type="entry name" value="AGP_acyltrn"/>
    <property type="match status" value="1"/>
</dbReference>
<keyword evidence="2 4" id="KW-0808">Transferase</keyword>
<feature type="domain" description="Phospholipid/glycerol acyltransferase" evidence="6">
    <location>
        <begin position="97"/>
        <end position="213"/>
    </location>
</feature>
<dbReference type="Proteomes" id="UP001498398">
    <property type="component" value="Unassembled WGS sequence"/>
</dbReference>
<dbReference type="CDD" id="cd07989">
    <property type="entry name" value="LPLAT_AGPAT-like"/>
    <property type="match status" value="1"/>
</dbReference>
<dbReference type="PANTHER" id="PTHR10434:SF11">
    <property type="entry name" value="1-ACYL-SN-GLYCEROL-3-PHOSPHATE ACYLTRANSFERASE"/>
    <property type="match status" value="1"/>
</dbReference>
<evidence type="ECO:0000256" key="3">
    <source>
        <dbReference type="ARBA" id="ARBA00023315"/>
    </source>
</evidence>
<keyword evidence="8" id="KW-1185">Reference proteome</keyword>
<dbReference type="SUPFAM" id="SSF69593">
    <property type="entry name" value="Glycerol-3-phosphate (1)-acyltransferase"/>
    <property type="match status" value="1"/>
</dbReference>
<sequence length="267" mass="29975">MSFLNPVAYLSLLTVLLVYLVSFSPRGRYYLRLYAYLSCLTGVIAVWGAIVAITMALQGRKHDVNWVIGRSFFHVAGRVLGIRIEVEGEEHMRTRPAVFLCNHQSFLDILFLARMIPKQSAIMVKKSLQWTPVGPFLSMSGAIFVDRGNNAHAVRSLEAAGELMRQARVSVWMYPEGTRHSSEESGLLPFKKGAFHLAVQAGLPVVPVVTENYWRLYHDGVFEGGTVRIRVLPPISTAGLTTKDIPDLIERVRSEMLKTFQNISQKE</sequence>
<proteinExistence type="inferred from homology"/>
<accession>A0ABR1JZT2</accession>
<protein>
    <recommendedName>
        <fullName evidence="4">1-acyl-sn-glycerol-3-phosphate acyltransferase</fullName>
        <ecNumber evidence="4">2.3.1.51</ecNumber>
    </recommendedName>
</protein>
<evidence type="ECO:0000259" key="6">
    <source>
        <dbReference type="SMART" id="SM00563"/>
    </source>
</evidence>
<evidence type="ECO:0000256" key="4">
    <source>
        <dbReference type="RuleBase" id="RU361267"/>
    </source>
</evidence>
<comment type="similarity">
    <text evidence="1 4">Belongs to the 1-acyl-sn-glycerol-3-phosphate acyltransferase family.</text>
</comment>
<dbReference type="GO" id="GO:0003841">
    <property type="term" value="F:1-acylglycerol-3-phosphate O-acyltransferase activity"/>
    <property type="evidence" value="ECO:0007669"/>
    <property type="project" value="UniProtKB-EC"/>
</dbReference>
<dbReference type="Pfam" id="PF01553">
    <property type="entry name" value="Acyltransferase"/>
    <property type="match status" value="1"/>
</dbReference>